<keyword evidence="2" id="KW-1185">Reference proteome</keyword>
<dbReference type="EMBL" id="JADBDY010000001">
    <property type="protein sequence ID" value="MBE1456719.1"/>
    <property type="molecule type" value="Genomic_DNA"/>
</dbReference>
<name>A0ABR9HCH0_9ACTN</name>
<proteinExistence type="predicted"/>
<accession>A0ABR9HCH0</accession>
<gene>
    <name evidence="1" type="ORF">H4W79_000933</name>
</gene>
<dbReference type="Proteomes" id="UP000598217">
    <property type="component" value="Unassembled WGS sequence"/>
</dbReference>
<organism evidence="1 2">
    <name type="scientific">Nocardiopsis terrae</name>
    <dbReference type="NCBI Taxonomy" id="372655"/>
    <lineage>
        <taxon>Bacteria</taxon>
        <taxon>Bacillati</taxon>
        <taxon>Actinomycetota</taxon>
        <taxon>Actinomycetes</taxon>
        <taxon>Streptosporangiales</taxon>
        <taxon>Nocardiopsidaceae</taxon>
        <taxon>Nocardiopsis</taxon>
    </lineage>
</organism>
<evidence type="ECO:0000313" key="1">
    <source>
        <dbReference type="EMBL" id="MBE1456719.1"/>
    </source>
</evidence>
<reference evidence="1 2" key="1">
    <citation type="submission" date="2020-10" db="EMBL/GenBank/DDBJ databases">
        <title>Sequencing the genomes of 1000 actinobacteria strains.</title>
        <authorList>
            <person name="Klenk H.-P."/>
        </authorList>
    </citation>
    <scope>NUCLEOTIDE SEQUENCE [LARGE SCALE GENOMIC DNA]</scope>
    <source>
        <strain evidence="1 2">DSM 45157</strain>
    </source>
</reference>
<sequence length="38" mass="4044">MGSVRSMGSIALQDGTVAGPLDTQVYVCRCFTRPTLDP</sequence>
<comment type="caution">
    <text evidence="1">The sequence shown here is derived from an EMBL/GenBank/DDBJ whole genome shotgun (WGS) entry which is preliminary data.</text>
</comment>
<protein>
    <submittedName>
        <fullName evidence="1">Uncharacterized protein</fullName>
    </submittedName>
</protein>
<evidence type="ECO:0000313" key="2">
    <source>
        <dbReference type="Proteomes" id="UP000598217"/>
    </source>
</evidence>